<evidence type="ECO:0000256" key="3">
    <source>
        <dbReference type="ARBA" id="ARBA00023125"/>
    </source>
</evidence>
<keyword evidence="2" id="KW-0067">ATP-binding</keyword>
<dbReference type="Proteomes" id="UP000639396">
    <property type="component" value="Unassembled WGS sequence"/>
</dbReference>
<name>A0A927CI18_9BACL</name>
<dbReference type="PANTHER" id="PTHR11361:SF34">
    <property type="entry name" value="DNA MISMATCH REPAIR PROTEIN MSH1, MITOCHONDRIAL"/>
    <property type="match status" value="1"/>
</dbReference>
<protein>
    <recommendedName>
        <fullName evidence="4">DNA mismatch repair proteins mutS family domain-containing protein</fullName>
    </recommendedName>
</protein>
<dbReference type="SMART" id="SM00534">
    <property type="entry name" value="MUTSac"/>
    <property type="match status" value="1"/>
</dbReference>
<keyword evidence="6" id="KW-1185">Reference proteome</keyword>
<organism evidence="5 6">
    <name type="scientific">Paenibacillus oceani</name>
    <dbReference type="NCBI Taxonomy" id="2772510"/>
    <lineage>
        <taxon>Bacteria</taxon>
        <taxon>Bacillati</taxon>
        <taxon>Bacillota</taxon>
        <taxon>Bacilli</taxon>
        <taxon>Bacillales</taxon>
        <taxon>Paenibacillaceae</taxon>
        <taxon>Paenibacillus</taxon>
    </lineage>
</organism>
<dbReference type="GO" id="GO:0005829">
    <property type="term" value="C:cytosol"/>
    <property type="evidence" value="ECO:0007669"/>
    <property type="project" value="TreeGrafter"/>
</dbReference>
<evidence type="ECO:0000256" key="2">
    <source>
        <dbReference type="ARBA" id="ARBA00022840"/>
    </source>
</evidence>
<dbReference type="PANTHER" id="PTHR11361">
    <property type="entry name" value="DNA MISMATCH REPAIR PROTEIN MUTS FAMILY MEMBER"/>
    <property type="match status" value="1"/>
</dbReference>
<dbReference type="SUPFAM" id="SSF52540">
    <property type="entry name" value="P-loop containing nucleoside triphosphate hydrolases"/>
    <property type="match status" value="1"/>
</dbReference>
<accession>A0A927CI18</accession>
<keyword evidence="1" id="KW-0547">Nucleotide-binding</keyword>
<evidence type="ECO:0000256" key="1">
    <source>
        <dbReference type="ARBA" id="ARBA00022741"/>
    </source>
</evidence>
<evidence type="ECO:0000313" key="6">
    <source>
        <dbReference type="Proteomes" id="UP000639396"/>
    </source>
</evidence>
<dbReference type="RefSeq" id="WP_190932184.1">
    <property type="nucleotide sequence ID" value="NZ_JACXJA010000062.1"/>
</dbReference>
<reference evidence="5" key="1">
    <citation type="submission" date="2020-09" db="EMBL/GenBank/DDBJ databases">
        <title>A novel bacterium of genus Paenibacillus, isolated from South China Sea.</title>
        <authorList>
            <person name="Huang H."/>
            <person name="Mo K."/>
            <person name="Hu Y."/>
        </authorList>
    </citation>
    <scope>NUCLEOTIDE SEQUENCE</scope>
    <source>
        <strain evidence="5">IB182363</strain>
    </source>
</reference>
<comment type="caution">
    <text evidence="5">The sequence shown here is derived from an EMBL/GenBank/DDBJ whole genome shotgun (WGS) entry which is preliminary data.</text>
</comment>
<dbReference type="Gene3D" id="3.40.50.300">
    <property type="entry name" value="P-loop containing nucleotide triphosphate hydrolases"/>
    <property type="match status" value="1"/>
</dbReference>
<evidence type="ECO:0000313" key="5">
    <source>
        <dbReference type="EMBL" id="MBD2866571.1"/>
    </source>
</evidence>
<dbReference type="GO" id="GO:0030983">
    <property type="term" value="F:mismatched DNA binding"/>
    <property type="evidence" value="ECO:0007669"/>
    <property type="project" value="InterPro"/>
</dbReference>
<dbReference type="InterPro" id="IPR045076">
    <property type="entry name" value="MutS"/>
</dbReference>
<evidence type="ECO:0000259" key="4">
    <source>
        <dbReference type="SMART" id="SM00534"/>
    </source>
</evidence>
<gene>
    <name evidence="5" type="ORF">IDH45_31835</name>
</gene>
<proteinExistence type="predicted"/>
<dbReference type="GO" id="GO:0005524">
    <property type="term" value="F:ATP binding"/>
    <property type="evidence" value="ECO:0007669"/>
    <property type="project" value="UniProtKB-KW"/>
</dbReference>
<dbReference type="GO" id="GO:0140664">
    <property type="term" value="F:ATP-dependent DNA damage sensor activity"/>
    <property type="evidence" value="ECO:0007669"/>
    <property type="project" value="InterPro"/>
</dbReference>
<keyword evidence="3" id="KW-0238">DNA-binding</keyword>
<dbReference type="Pfam" id="PF00488">
    <property type="entry name" value="MutS_V"/>
    <property type="match status" value="1"/>
</dbReference>
<dbReference type="InterPro" id="IPR000432">
    <property type="entry name" value="DNA_mismatch_repair_MutS_C"/>
</dbReference>
<sequence>MSIPEEISLLYPPGVTEHNAGQFPMDSAVVGALAAEAVFAAMRSVFKFKPNQSHPVVYGTDRLEVIQYRLDVVEDLMENEQLYLMLRSLHPELEDMRELYTADKGGEADTVASLSSVSEIEVYTELIEKLYVFFQQDSVVLRSDGMKRFKAAIRDIHESETFRRLKAEYAKINSRIRDIKSITVGINLDTKFNPVEAGIVDVHTERFQSGNIIDKMLRMEFRDNGYNCLAPLEVVGKGLSPDRAAGFRAAVNSSLQMVMKSTLRSWKPAIRAYTSAHSKFLYRLADEIRFLVGGVSLLRQLVAAGVPVCKPQAEPKEQRAFTMNGLYNPVIALNRESTPDEAAGLSPVVLNSIQFDENGMIYIVTGPNQGGKTVFVQAVGIAQMLFQLGLFVPAYSAVMSPVDAIYTHFPEDSDRRSTGRFGDECQRLMRIFEKLTPHSLVLMDETFSSTSAAEATYIAEQVLLGMRASGSRVLFCTHLHDLAKSIDELNGRAGYAGSRIDSLTAELDTEQAESGVRSYKITRSRPEGSSYARHIAQKYGLTLENLIGSLAR</sequence>
<feature type="domain" description="DNA mismatch repair proteins mutS family" evidence="4">
    <location>
        <begin position="359"/>
        <end position="549"/>
    </location>
</feature>
<dbReference type="AlphaFoldDB" id="A0A927CI18"/>
<dbReference type="InterPro" id="IPR027417">
    <property type="entry name" value="P-loop_NTPase"/>
</dbReference>
<dbReference type="EMBL" id="JACXJA010000062">
    <property type="protein sequence ID" value="MBD2866571.1"/>
    <property type="molecule type" value="Genomic_DNA"/>
</dbReference>
<dbReference type="GO" id="GO:0006298">
    <property type="term" value="P:mismatch repair"/>
    <property type="evidence" value="ECO:0007669"/>
    <property type="project" value="InterPro"/>
</dbReference>